<dbReference type="GO" id="GO:0016020">
    <property type="term" value="C:membrane"/>
    <property type="evidence" value="ECO:0007669"/>
    <property type="project" value="InterPro"/>
</dbReference>
<protein>
    <recommendedName>
        <fullName evidence="10">NADH-quinone oxidoreductase</fullName>
        <ecNumber evidence="10">7.1.1.-</ecNumber>
    </recommendedName>
</protein>
<dbReference type="Pfam" id="PF22117">
    <property type="entry name" value="Fer4_Nqo3"/>
    <property type="match status" value="1"/>
</dbReference>
<dbReference type="Pfam" id="PF10588">
    <property type="entry name" value="NADH-G_4Fe-4S_3"/>
    <property type="match status" value="1"/>
</dbReference>
<dbReference type="InterPro" id="IPR015405">
    <property type="entry name" value="NDUFS1-like_C"/>
</dbReference>
<dbReference type="InterPro" id="IPR019574">
    <property type="entry name" value="NADH_UbQ_OxRdtase_Gsu_4Fe4S-bd"/>
</dbReference>
<gene>
    <name evidence="14" type="primary">nuoG</name>
    <name evidence="14" type="ORF">EMUCRT_0227</name>
</gene>
<keyword evidence="8 10" id="KW-0520">NAD</keyword>
<evidence type="ECO:0000313" key="14">
    <source>
        <dbReference type="EMBL" id="KJV66037.1"/>
    </source>
</evidence>
<dbReference type="InterPro" id="IPR036010">
    <property type="entry name" value="2Fe-2S_ferredoxin-like_sf"/>
</dbReference>
<dbReference type="RefSeq" id="WP_045804608.1">
    <property type="nucleotide sequence ID" value="NZ_LANU01000001.1"/>
</dbReference>
<comment type="cofactor">
    <cofactor evidence="10">
        <name>[2Fe-2S] cluster</name>
        <dbReference type="ChEBI" id="CHEBI:190135"/>
    </cofactor>
    <text evidence="10">Binds 1 [2Fe-2S] cluster per subunit.</text>
</comment>
<dbReference type="EC" id="7.1.1.-" evidence="10"/>
<feature type="domain" description="4Fe-4S Mo/W bis-MGD-type" evidence="12">
    <location>
        <begin position="216"/>
        <end position="272"/>
    </location>
</feature>
<dbReference type="PROSITE" id="PS00641">
    <property type="entry name" value="COMPLEX1_75K_1"/>
    <property type="match status" value="1"/>
</dbReference>
<evidence type="ECO:0000256" key="8">
    <source>
        <dbReference type="ARBA" id="ARBA00023027"/>
    </source>
</evidence>
<evidence type="ECO:0000256" key="7">
    <source>
        <dbReference type="ARBA" id="ARBA00023014"/>
    </source>
</evidence>
<dbReference type="FunFam" id="3.30.70.20:FF:000002">
    <property type="entry name" value="NADH-ubiquinone oxidoreductase 75 kDa subunit"/>
    <property type="match status" value="1"/>
</dbReference>
<comment type="similarity">
    <text evidence="2 10">Belongs to the complex I 75 kDa subunit family.</text>
</comment>
<dbReference type="GO" id="GO:0008137">
    <property type="term" value="F:NADH dehydrogenase (ubiquinone) activity"/>
    <property type="evidence" value="ECO:0007669"/>
    <property type="project" value="UniProtKB-UniRule"/>
</dbReference>
<dbReference type="CDD" id="cd02773">
    <property type="entry name" value="MopB_Res-Cmplx1_Nad11"/>
    <property type="match status" value="1"/>
</dbReference>
<dbReference type="GO" id="GO:0051539">
    <property type="term" value="F:4 iron, 4 sulfur cluster binding"/>
    <property type="evidence" value="ECO:0007669"/>
    <property type="project" value="UniProtKB-KW"/>
</dbReference>
<accession>A0A0F3NE95</accession>
<dbReference type="Pfam" id="PF00384">
    <property type="entry name" value="Molybdopterin"/>
    <property type="match status" value="1"/>
</dbReference>
<dbReference type="EMBL" id="LANU01000001">
    <property type="protein sequence ID" value="KJV66037.1"/>
    <property type="molecule type" value="Genomic_DNA"/>
</dbReference>
<dbReference type="InterPro" id="IPR006656">
    <property type="entry name" value="Mopterin_OxRdtase"/>
</dbReference>
<dbReference type="Gene3D" id="3.30.200.210">
    <property type="match status" value="1"/>
</dbReference>
<keyword evidence="10" id="KW-0874">Quinone</keyword>
<evidence type="ECO:0000259" key="12">
    <source>
        <dbReference type="PROSITE" id="PS51669"/>
    </source>
</evidence>
<dbReference type="InterPro" id="IPR001041">
    <property type="entry name" value="2Fe-2S_ferredoxin-type"/>
</dbReference>
<organism evidence="14 15">
    <name type="scientific">Ehrlichia cf. muris str. EmCRT</name>
    <dbReference type="NCBI Taxonomy" id="1359167"/>
    <lineage>
        <taxon>Bacteria</taxon>
        <taxon>Pseudomonadati</taxon>
        <taxon>Pseudomonadota</taxon>
        <taxon>Alphaproteobacteria</taxon>
        <taxon>Rickettsiales</taxon>
        <taxon>Anaplasmataceae</taxon>
        <taxon>Ehrlichia</taxon>
    </lineage>
</organism>
<dbReference type="SUPFAM" id="SSF53706">
    <property type="entry name" value="Formate dehydrogenase/DMSO reductase, domains 1-3"/>
    <property type="match status" value="1"/>
</dbReference>
<evidence type="ECO:0000256" key="5">
    <source>
        <dbReference type="ARBA" id="ARBA00022967"/>
    </source>
</evidence>
<dbReference type="GO" id="GO:0016651">
    <property type="term" value="F:oxidoreductase activity, acting on NAD(P)H"/>
    <property type="evidence" value="ECO:0007669"/>
    <property type="project" value="InterPro"/>
</dbReference>
<dbReference type="GO" id="GO:0046872">
    <property type="term" value="F:metal ion binding"/>
    <property type="evidence" value="ECO:0007669"/>
    <property type="project" value="UniProtKB-UniRule"/>
</dbReference>
<dbReference type="PANTHER" id="PTHR43105">
    <property type="entry name" value="RESPIRATORY NITRATE REDUCTASE"/>
    <property type="match status" value="1"/>
</dbReference>
<evidence type="ECO:0000256" key="9">
    <source>
        <dbReference type="ARBA" id="ARBA00047712"/>
    </source>
</evidence>
<dbReference type="Gene3D" id="3.10.20.740">
    <property type="match status" value="1"/>
</dbReference>
<evidence type="ECO:0000256" key="1">
    <source>
        <dbReference type="ARBA" id="ARBA00001966"/>
    </source>
</evidence>
<comment type="caution">
    <text evidence="14">The sequence shown here is derived from an EMBL/GenBank/DDBJ whole genome shotgun (WGS) entry which is preliminary data.</text>
</comment>
<comment type="function">
    <text evidence="10">NDH-1 shuttles electrons from NADH, via FMN and iron-sulfur (Fe-S) centers, to quinones in the respiratory chain. Couples the redox reaction to proton translocation (for every two electrons transferred, four hydrogen ions are translocated across the cytoplasmic membrane), and thus conserves the redox energy in a proton gradient.</text>
</comment>
<evidence type="ECO:0000256" key="10">
    <source>
        <dbReference type="RuleBase" id="RU003525"/>
    </source>
</evidence>
<dbReference type="InterPro" id="IPR050123">
    <property type="entry name" value="Prok_molybdopt-oxidoreductase"/>
</dbReference>
<dbReference type="PROSITE" id="PS51839">
    <property type="entry name" value="4FE4S_HC3"/>
    <property type="match status" value="1"/>
</dbReference>
<feature type="domain" description="4Fe-4S His(Cys)3-ligated-type" evidence="13">
    <location>
        <begin position="79"/>
        <end position="118"/>
    </location>
</feature>
<dbReference type="Pfam" id="PF22151">
    <property type="entry name" value="Fer4_NDSU1"/>
    <property type="match status" value="1"/>
</dbReference>
<dbReference type="SUPFAM" id="SSF54862">
    <property type="entry name" value="4Fe-4S ferredoxins"/>
    <property type="match status" value="1"/>
</dbReference>
<dbReference type="InterPro" id="IPR006963">
    <property type="entry name" value="Mopterin_OxRdtase_4Fe-4S_dom"/>
</dbReference>
<keyword evidence="3 10" id="KW-0004">4Fe-4S</keyword>
<comment type="catalytic activity">
    <reaction evidence="9 10">
        <text>a quinone + NADH + 5 H(+)(in) = a quinol + NAD(+) + 4 H(+)(out)</text>
        <dbReference type="Rhea" id="RHEA:57888"/>
        <dbReference type="ChEBI" id="CHEBI:15378"/>
        <dbReference type="ChEBI" id="CHEBI:24646"/>
        <dbReference type="ChEBI" id="CHEBI:57540"/>
        <dbReference type="ChEBI" id="CHEBI:57945"/>
        <dbReference type="ChEBI" id="CHEBI:132124"/>
    </reaction>
</comment>
<dbReference type="PROSITE" id="PS00642">
    <property type="entry name" value="COMPLEX1_75K_2"/>
    <property type="match status" value="1"/>
</dbReference>
<dbReference type="PROSITE" id="PS51085">
    <property type="entry name" value="2FE2S_FER_2"/>
    <property type="match status" value="1"/>
</dbReference>
<dbReference type="PROSITE" id="PS00643">
    <property type="entry name" value="COMPLEX1_75K_3"/>
    <property type="match status" value="1"/>
</dbReference>
<dbReference type="GO" id="GO:0042773">
    <property type="term" value="P:ATP synthesis coupled electron transport"/>
    <property type="evidence" value="ECO:0007669"/>
    <property type="project" value="InterPro"/>
</dbReference>
<dbReference type="CDD" id="cd00207">
    <property type="entry name" value="fer2"/>
    <property type="match status" value="1"/>
</dbReference>
<dbReference type="PROSITE" id="PS51669">
    <property type="entry name" value="4FE4S_MOW_BIS_MGD"/>
    <property type="match status" value="1"/>
</dbReference>
<dbReference type="NCBIfam" id="TIGR01973">
    <property type="entry name" value="NuoG"/>
    <property type="match status" value="1"/>
</dbReference>
<dbReference type="Gene3D" id="3.40.50.740">
    <property type="match status" value="1"/>
</dbReference>
<keyword evidence="10" id="KW-0001">2Fe-2S</keyword>
<sequence>MVKLVIDSLEIEVEEGMTVLQACEIAGIQIPRFCYHERLAIAGNCRMCLVEIVGGPPKPAASCAMPVAEGMIVKTNTDKIKKAREGVLEFLLINHPLDCPICDQGGECDLQDQTMLYGRGKSRYEERKRAVKKKNFGPLIENTMTRCIHCTRCVRFLSDVAGSYELGTIGRGENMEIDTYISKCITSELSGNIIDLCPVGALTSKPYAFKARSWELRHCETIDVLDAVCSNIRVDTRGLEIMRILPRLNEDINEEWISDKARFSYDGLKLQRLDKPYIRKNGHLLPATWEEAFNVIAKKISSASGNKIAAIAGDLADCESMLLLKELMHELGSPNIECRQDGSIVPTNSRAVYVFNTGISNIESADLCLLINTNIRLEAPIINARLRKRYLQGGFRVASLGLYNNFNYKVENLGNNCLVLDDILHERVPSFSELLKYAKNPMLIIGQDALIGENGNSIFTLAAKIAEKFGMLRNDWNGFNVLHKAAARVGALDVGFVPNSNTNIISNIINGISSGEIEVLYLLGADEVEISPSESSFIIYQGHHGDRGAQIADVILPGAAYTEKNATYVNTEGRVQRTNIAVFPPGIAKEDWLIIKELSRYLKVNMQYDTLGCVRDKLSRLGEQFREENIGNLIPNKWTSIDESIILEKDSVFINKDFNFYMTNPISRASIIMADCVKAFANKD</sequence>
<dbReference type="Pfam" id="PF13510">
    <property type="entry name" value="Fer2_4"/>
    <property type="match status" value="1"/>
</dbReference>
<dbReference type="PANTHER" id="PTHR43105:SF13">
    <property type="entry name" value="NADH-UBIQUINONE OXIDOREDUCTASE 75 KDA SUBUNIT, MITOCHONDRIAL"/>
    <property type="match status" value="1"/>
</dbReference>
<dbReference type="FunFam" id="3.10.20.740:FF:000001">
    <property type="entry name" value="NADH-quinone oxidoreductase subunit G"/>
    <property type="match status" value="1"/>
</dbReference>
<keyword evidence="7 10" id="KW-0411">Iron-sulfur</keyword>
<dbReference type="InterPro" id="IPR054351">
    <property type="entry name" value="NADH_UbQ_OxRdtase_ferredoxin"/>
</dbReference>
<evidence type="ECO:0000256" key="2">
    <source>
        <dbReference type="ARBA" id="ARBA00005404"/>
    </source>
</evidence>
<dbReference type="Gene3D" id="3.30.70.20">
    <property type="match status" value="1"/>
</dbReference>
<dbReference type="GO" id="GO:0051537">
    <property type="term" value="F:2 iron, 2 sulfur cluster binding"/>
    <property type="evidence" value="ECO:0007669"/>
    <property type="project" value="UniProtKB-UniRule"/>
</dbReference>
<dbReference type="InterPro" id="IPR010228">
    <property type="entry name" value="NADH_UbQ_OxRdtase_Gsu"/>
</dbReference>
<keyword evidence="5 10" id="KW-1278">Translocase</keyword>
<dbReference type="FunFam" id="3.30.200.210:FF:000002">
    <property type="entry name" value="NADH-ubiquinone oxidoreductase 75 kDa subunit"/>
    <property type="match status" value="1"/>
</dbReference>
<evidence type="ECO:0000256" key="4">
    <source>
        <dbReference type="ARBA" id="ARBA00022723"/>
    </source>
</evidence>
<evidence type="ECO:0000313" key="15">
    <source>
        <dbReference type="Proteomes" id="UP000033546"/>
    </source>
</evidence>
<name>A0A0F3NE95_9RICK</name>
<dbReference type="Proteomes" id="UP000033546">
    <property type="component" value="Unassembled WGS sequence"/>
</dbReference>
<keyword evidence="4 10" id="KW-0479">Metal-binding</keyword>
<evidence type="ECO:0000259" key="13">
    <source>
        <dbReference type="PROSITE" id="PS51839"/>
    </source>
</evidence>
<evidence type="ECO:0000259" key="11">
    <source>
        <dbReference type="PROSITE" id="PS51085"/>
    </source>
</evidence>
<evidence type="ECO:0000256" key="3">
    <source>
        <dbReference type="ARBA" id="ARBA00022485"/>
    </source>
</evidence>
<dbReference type="AlphaFoldDB" id="A0A0F3NE95"/>
<dbReference type="GO" id="GO:0048038">
    <property type="term" value="F:quinone binding"/>
    <property type="evidence" value="ECO:0007669"/>
    <property type="project" value="UniProtKB-UniRule"/>
</dbReference>
<dbReference type="PATRIC" id="fig|1359167.3.peg.218"/>
<feature type="domain" description="2Fe-2S ferredoxin-type" evidence="11">
    <location>
        <begin position="1"/>
        <end position="79"/>
    </location>
</feature>
<dbReference type="Pfam" id="PF09326">
    <property type="entry name" value="NADH_dhqG_C"/>
    <property type="match status" value="1"/>
</dbReference>
<dbReference type="SMART" id="SM00929">
    <property type="entry name" value="NADH-G_4Fe-4S_3"/>
    <property type="match status" value="1"/>
</dbReference>
<dbReference type="InterPro" id="IPR000283">
    <property type="entry name" value="NADH_UbQ_OxRdtase_75kDa_su_CS"/>
</dbReference>
<keyword evidence="14" id="KW-0560">Oxidoreductase</keyword>
<proteinExistence type="inferred from homology"/>
<reference evidence="14 15" key="1">
    <citation type="submission" date="2015-02" db="EMBL/GenBank/DDBJ databases">
        <title>Genome Sequencing of Rickettsiales.</title>
        <authorList>
            <person name="Daugherty S.C."/>
            <person name="Su Q."/>
            <person name="Abolude K."/>
            <person name="Beier-Sexton M."/>
            <person name="Carlyon J.A."/>
            <person name="Carter R."/>
            <person name="Day N.P."/>
            <person name="Dumler S.J."/>
            <person name="Dyachenko V."/>
            <person name="Godinez A."/>
            <person name="Kurtti T.J."/>
            <person name="Lichay M."/>
            <person name="Mullins K.E."/>
            <person name="Ott S."/>
            <person name="Pappas-Brown V."/>
            <person name="Paris D.H."/>
            <person name="Patel P."/>
            <person name="Richards A.L."/>
            <person name="Sadzewicz L."/>
            <person name="Sears K."/>
            <person name="Seidman D."/>
            <person name="Sengamalay N."/>
            <person name="Stenos J."/>
            <person name="Tallon L.J."/>
            <person name="Vincent G."/>
            <person name="Fraser C.M."/>
            <person name="Munderloh U."/>
            <person name="Dunning-Hotopp J.C."/>
        </authorList>
    </citation>
    <scope>NUCLEOTIDE SEQUENCE [LARGE SCALE GENOMIC DNA]</scope>
    <source>
        <strain evidence="14 15">EmCRT</strain>
    </source>
</reference>
<evidence type="ECO:0000256" key="6">
    <source>
        <dbReference type="ARBA" id="ARBA00023004"/>
    </source>
</evidence>
<keyword evidence="6 10" id="KW-0408">Iron</keyword>
<comment type="cofactor">
    <cofactor evidence="1 10">
        <name>[4Fe-4S] cluster</name>
        <dbReference type="ChEBI" id="CHEBI:49883"/>
    </cofactor>
</comment>
<dbReference type="SUPFAM" id="SSF54292">
    <property type="entry name" value="2Fe-2S ferredoxin-like"/>
    <property type="match status" value="1"/>
</dbReference>